<dbReference type="InterPro" id="IPR016181">
    <property type="entry name" value="Acyl_CoA_acyltransferase"/>
</dbReference>
<dbReference type="Pfam" id="PF00583">
    <property type="entry name" value="Acetyltransf_1"/>
    <property type="match status" value="1"/>
</dbReference>
<name>A0ABR8PHU2_9BACL</name>
<dbReference type="CDD" id="cd04301">
    <property type="entry name" value="NAT_SF"/>
    <property type="match status" value="1"/>
</dbReference>
<dbReference type="InterPro" id="IPR000182">
    <property type="entry name" value="GNAT_dom"/>
</dbReference>
<reference evidence="2 3" key="1">
    <citation type="submission" date="2020-08" db="EMBL/GenBank/DDBJ databases">
        <title>A Genomic Blueprint of the Chicken Gut Microbiome.</title>
        <authorList>
            <person name="Gilroy R."/>
            <person name="Ravi A."/>
            <person name="Getino M."/>
            <person name="Pursley I."/>
            <person name="Horton D.L."/>
            <person name="Alikhan N.-F."/>
            <person name="Baker D."/>
            <person name="Gharbi K."/>
            <person name="Hall N."/>
            <person name="Watson M."/>
            <person name="Adriaenssens E.M."/>
            <person name="Foster-Nyarko E."/>
            <person name="Jarju S."/>
            <person name="Secka A."/>
            <person name="Antonio M."/>
            <person name="Oren A."/>
            <person name="Chaudhuri R."/>
            <person name="La Ragione R.M."/>
            <person name="Hildebrand F."/>
            <person name="Pallen M.J."/>
        </authorList>
    </citation>
    <scope>NUCLEOTIDE SEQUENCE [LARGE SCALE GENOMIC DNA]</scope>
    <source>
        <strain evidence="2 3">Sa3CUA8</strain>
    </source>
</reference>
<proteinExistence type="predicted"/>
<comment type="caution">
    <text evidence="2">The sequence shown here is derived from an EMBL/GenBank/DDBJ whole genome shotgun (WGS) entry which is preliminary data.</text>
</comment>
<dbReference type="EMBL" id="JACSQY010000002">
    <property type="protein sequence ID" value="MBD7907713.1"/>
    <property type="molecule type" value="Genomic_DNA"/>
</dbReference>
<dbReference type="Proteomes" id="UP000659496">
    <property type="component" value="Unassembled WGS sequence"/>
</dbReference>
<protein>
    <submittedName>
        <fullName evidence="2">GNAT family N-acetyltransferase</fullName>
    </submittedName>
</protein>
<sequence>MKLFSTIKKEKEYWLVDQVKQPVVSERDYEETFQELLREWNHKEVDYLSLLMDETFEVWLLKKGFHKVSVIVEYTVDLHPIHMQRPDISSMILADSEMTDETFAHLYEQCRSGSANKNILFTIEQIMESFELELGPDWRSHCMIFQKEDQPVGISIPHIEPGTKEEGRLFYFGILPKWRGKGVGTVCHQHSLEALKGFGATYYVGSTDAANAGMIRIFENNGCVLRDRKGIYRIDRPRTV</sequence>
<evidence type="ECO:0000313" key="2">
    <source>
        <dbReference type="EMBL" id="MBD7907713.1"/>
    </source>
</evidence>
<evidence type="ECO:0000259" key="1">
    <source>
        <dbReference type="PROSITE" id="PS51186"/>
    </source>
</evidence>
<accession>A0ABR8PHU2</accession>
<gene>
    <name evidence="2" type="ORF">H9659_05100</name>
</gene>
<dbReference type="PROSITE" id="PS51186">
    <property type="entry name" value="GNAT"/>
    <property type="match status" value="1"/>
</dbReference>
<dbReference type="Gene3D" id="3.40.630.30">
    <property type="match status" value="1"/>
</dbReference>
<keyword evidence="3" id="KW-1185">Reference proteome</keyword>
<feature type="domain" description="N-acetyltransferase" evidence="1">
    <location>
        <begin position="93"/>
        <end position="239"/>
    </location>
</feature>
<dbReference type="SUPFAM" id="SSF55729">
    <property type="entry name" value="Acyl-CoA N-acyltransferases (Nat)"/>
    <property type="match status" value="1"/>
</dbReference>
<organism evidence="2 3">
    <name type="scientific">Sporosarcina gallistercoris</name>
    <dbReference type="NCBI Taxonomy" id="2762245"/>
    <lineage>
        <taxon>Bacteria</taxon>
        <taxon>Bacillati</taxon>
        <taxon>Bacillota</taxon>
        <taxon>Bacilli</taxon>
        <taxon>Bacillales</taxon>
        <taxon>Caryophanaceae</taxon>
        <taxon>Sporosarcina</taxon>
    </lineage>
</organism>
<evidence type="ECO:0000313" key="3">
    <source>
        <dbReference type="Proteomes" id="UP000659496"/>
    </source>
</evidence>
<dbReference type="RefSeq" id="WP_191688837.1">
    <property type="nucleotide sequence ID" value="NZ_JACSQY010000002.1"/>
</dbReference>